<reference evidence="2" key="2">
    <citation type="journal article" name="Sci. Data">
        <title>Chromosome-scale genome assembly of the sea louse Caligus rogercresseyi by SMRT sequencing and Hi-C analysis.</title>
        <authorList>
            <person name="Gallardo-Escarate C."/>
            <person name="Valenzuela-Munoz V."/>
            <person name="Nunez-Acuna G."/>
            <person name="Valenzuela-Miranda D."/>
            <person name="Goncalves A.T."/>
            <person name="Escobar-Sepulveda H."/>
            <person name="Liachko I."/>
            <person name="Nelson B."/>
            <person name="Roberts S."/>
            <person name="Warren W."/>
        </authorList>
    </citation>
    <scope>NUCLEOTIDE SEQUENCE</scope>
    <source>
        <tissue evidence="2">Whole tissue</tissue>
    </source>
</reference>
<name>A0A7T8JTB6_CALRO</name>
<accession>A0A7T8JTB6</accession>
<reference evidence="3" key="1">
    <citation type="submission" date="2021-01" db="EMBL/GenBank/DDBJ databases">
        <title>Caligus Genome Assembly.</title>
        <authorList>
            <person name="Gallardo-Escarate C."/>
        </authorList>
    </citation>
    <scope>NUCLEOTIDE SEQUENCE [LARGE SCALE GENOMIC DNA]</scope>
</reference>
<gene>
    <name evidence="2" type="ORF">FKW44_024322</name>
    <name evidence="1" type="ORF">FKW44_024892</name>
</gene>
<dbReference type="OrthoDB" id="9996331at2759"/>
<dbReference type="EMBL" id="CP045909">
    <property type="protein sequence ID" value="QQP32551.1"/>
    <property type="molecule type" value="Genomic_DNA"/>
</dbReference>
<evidence type="ECO:0000313" key="1">
    <source>
        <dbReference type="EMBL" id="QQP32551.1"/>
    </source>
</evidence>
<proteinExistence type="predicted"/>
<organism evidence="2 3">
    <name type="scientific">Caligus rogercresseyi</name>
    <name type="common">Sea louse</name>
    <dbReference type="NCBI Taxonomy" id="217165"/>
    <lineage>
        <taxon>Eukaryota</taxon>
        <taxon>Metazoa</taxon>
        <taxon>Ecdysozoa</taxon>
        <taxon>Arthropoda</taxon>
        <taxon>Crustacea</taxon>
        <taxon>Multicrustacea</taxon>
        <taxon>Hexanauplia</taxon>
        <taxon>Copepoda</taxon>
        <taxon>Siphonostomatoida</taxon>
        <taxon>Caligidae</taxon>
        <taxon>Caligus</taxon>
    </lineage>
</organism>
<evidence type="ECO:0000313" key="2">
    <source>
        <dbReference type="EMBL" id="QQP33080.1"/>
    </source>
</evidence>
<dbReference type="Proteomes" id="UP000595437">
    <property type="component" value="Chromosome 20"/>
</dbReference>
<evidence type="ECO:0000313" key="3">
    <source>
        <dbReference type="Proteomes" id="UP000595437"/>
    </source>
</evidence>
<dbReference type="EMBL" id="CP045908">
    <property type="protein sequence ID" value="QQP33080.1"/>
    <property type="molecule type" value="Genomic_DNA"/>
</dbReference>
<dbReference type="AlphaFoldDB" id="A0A7T8JTB6"/>
<protein>
    <submittedName>
        <fullName evidence="2">Uncharacterized protein</fullName>
    </submittedName>
</protein>
<sequence>MASFRPADFWPSSSPDVNPLDLLLMLYGDPGGQEPTKPQHTSVEARKATINKEWDNIFGGLIKTSCAPFATY</sequence>
<dbReference type="Proteomes" id="UP000595437">
    <property type="component" value="Chromosome 19"/>
</dbReference>
<keyword evidence="3" id="KW-1185">Reference proteome</keyword>